<gene>
    <name evidence="3" type="ORF">IAG03_08160</name>
</gene>
<sequence>MESITVSYLPTKEDYVAYKTAMDKAAWKEQNNRFIRLLQILGSAVFLYGLIKLAMAVLSGGRMGQNFLNAILILGGVYLILYPDILRPALVKKAAVAYYDTHGEKMISAQMQFTAETLKMTTDRYAAYFPYTMLWRVYEDQKIILFYTGIGEARYLPKRVLSAEELETLHVFLRSVQKI</sequence>
<feature type="transmembrane region" description="Helical" evidence="1">
    <location>
        <begin position="34"/>
        <end position="55"/>
    </location>
</feature>
<dbReference type="Proteomes" id="UP000651482">
    <property type="component" value="Unassembled WGS sequence"/>
</dbReference>
<dbReference type="RefSeq" id="WP_249319629.1">
    <property type="nucleotide sequence ID" value="NZ_JACRSN010000011.1"/>
</dbReference>
<name>A0A926HSM1_9FIRM</name>
<keyword evidence="4" id="KW-1185">Reference proteome</keyword>
<reference evidence="3" key="1">
    <citation type="submission" date="2020-08" db="EMBL/GenBank/DDBJ databases">
        <title>Genome public.</title>
        <authorList>
            <person name="Liu C."/>
            <person name="Sun Q."/>
        </authorList>
    </citation>
    <scope>NUCLEOTIDE SEQUENCE</scope>
    <source>
        <strain evidence="3">NSJ-40</strain>
    </source>
</reference>
<feature type="transmembrane region" description="Helical" evidence="1">
    <location>
        <begin position="67"/>
        <end position="85"/>
    </location>
</feature>
<comment type="caution">
    <text evidence="3">The sequence shown here is derived from an EMBL/GenBank/DDBJ whole genome shotgun (WGS) entry which is preliminary data.</text>
</comment>
<dbReference type="InterPro" id="IPR025588">
    <property type="entry name" value="YcxB-like_C"/>
</dbReference>
<accession>A0A926HSM1</accession>
<dbReference type="Pfam" id="PF14317">
    <property type="entry name" value="YcxB"/>
    <property type="match status" value="1"/>
</dbReference>
<feature type="domain" description="YcxB-like C-terminal" evidence="2">
    <location>
        <begin position="113"/>
        <end position="169"/>
    </location>
</feature>
<keyword evidence="1" id="KW-0812">Transmembrane</keyword>
<evidence type="ECO:0000256" key="1">
    <source>
        <dbReference type="SAM" id="Phobius"/>
    </source>
</evidence>
<evidence type="ECO:0000313" key="4">
    <source>
        <dbReference type="Proteomes" id="UP000651482"/>
    </source>
</evidence>
<protein>
    <submittedName>
        <fullName evidence="3">YcxB family protein</fullName>
    </submittedName>
</protein>
<evidence type="ECO:0000313" key="3">
    <source>
        <dbReference type="EMBL" id="MBC8533975.1"/>
    </source>
</evidence>
<dbReference type="EMBL" id="JACRSN010000011">
    <property type="protein sequence ID" value="MBC8533975.1"/>
    <property type="molecule type" value="Genomic_DNA"/>
</dbReference>
<proteinExistence type="predicted"/>
<evidence type="ECO:0000259" key="2">
    <source>
        <dbReference type="Pfam" id="PF14317"/>
    </source>
</evidence>
<keyword evidence="1" id="KW-1133">Transmembrane helix</keyword>
<organism evidence="3 4">
    <name type="scientific">Yeguia hominis</name>
    <dbReference type="NCBI Taxonomy" id="2763662"/>
    <lineage>
        <taxon>Bacteria</taxon>
        <taxon>Bacillati</taxon>
        <taxon>Bacillota</taxon>
        <taxon>Clostridia</taxon>
        <taxon>Eubacteriales</taxon>
        <taxon>Yeguiaceae</taxon>
        <taxon>Yeguia</taxon>
    </lineage>
</organism>
<keyword evidence="1" id="KW-0472">Membrane</keyword>
<dbReference type="AlphaFoldDB" id="A0A926HSM1"/>